<organism evidence="3 4">
    <name type="scientific">Aureibacter tunicatorum</name>
    <dbReference type="NCBI Taxonomy" id="866807"/>
    <lineage>
        <taxon>Bacteria</taxon>
        <taxon>Pseudomonadati</taxon>
        <taxon>Bacteroidota</taxon>
        <taxon>Cytophagia</taxon>
        <taxon>Cytophagales</taxon>
        <taxon>Persicobacteraceae</taxon>
        <taxon>Aureibacter</taxon>
    </lineage>
</organism>
<evidence type="ECO:0000256" key="1">
    <source>
        <dbReference type="ARBA" id="ARBA00009477"/>
    </source>
</evidence>
<comment type="similarity">
    <text evidence="1">Belongs to the membrane fusion protein (MFP) (TC 8.A.1) family.</text>
</comment>
<name>A0AAE4BSL0_9BACT</name>
<dbReference type="Gene3D" id="2.40.50.100">
    <property type="match status" value="1"/>
</dbReference>
<dbReference type="AlphaFoldDB" id="A0AAE4BSL0"/>
<reference evidence="3" key="1">
    <citation type="submission" date="2023-07" db="EMBL/GenBank/DDBJ databases">
        <title>Genomic Encyclopedia of Type Strains, Phase IV (KMG-IV): sequencing the most valuable type-strain genomes for metagenomic binning, comparative biology and taxonomic classification.</title>
        <authorList>
            <person name="Goeker M."/>
        </authorList>
    </citation>
    <scope>NUCLEOTIDE SEQUENCE</scope>
    <source>
        <strain evidence="3">DSM 26174</strain>
    </source>
</reference>
<dbReference type="EMBL" id="JAVDQD010000002">
    <property type="protein sequence ID" value="MDR6238933.1"/>
    <property type="molecule type" value="Genomic_DNA"/>
</dbReference>
<sequence>MTLAYGFSCQSKQESSQADEKLVKAVQIANEVGEGKLKVNGEIKEKKEAMLSFRVGGPLHQMKVKQGDFVKKGQLLAEIDPRDYQIQVKQNKAQYDQVKGEYERYKQLFEKGKLPENSYQKIKSGYELATVAYDHSKNQLRDTRLVAPFSGYVSAKFVNNFETVGPGVPVISIIDVQAMDVIVKVPSSRISLISEDVMAEAEIPSAGLKSLPLEFVSVGQKSGMDDLYEVKFSFADDNNEQLKSGMLASVNIKLPAKDVEYIHLPVESILRESGKDYVWTVQENGSVKKIEVNLIGLANGGKVKLSSNQLKANSWVVTAGVNALLEGQKVKVLENASSTNVGGLL</sequence>
<protein>
    <submittedName>
        <fullName evidence="3">RND family efflux transporter MFP subunit</fullName>
    </submittedName>
</protein>
<feature type="domain" description="Multidrug resistance protein MdtA-like barrel-sandwich hybrid" evidence="2">
    <location>
        <begin position="52"/>
        <end position="164"/>
    </location>
</feature>
<dbReference type="Proteomes" id="UP001185092">
    <property type="component" value="Unassembled WGS sequence"/>
</dbReference>
<evidence type="ECO:0000313" key="4">
    <source>
        <dbReference type="Proteomes" id="UP001185092"/>
    </source>
</evidence>
<dbReference type="Pfam" id="PF25917">
    <property type="entry name" value="BSH_RND"/>
    <property type="match status" value="1"/>
</dbReference>
<proteinExistence type="inferred from homology"/>
<dbReference type="Gene3D" id="2.40.420.20">
    <property type="match status" value="1"/>
</dbReference>
<gene>
    <name evidence="3" type="ORF">HNQ88_001970</name>
</gene>
<accession>A0AAE4BSL0</accession>
<dbReference type="PANTHER" id="PTHR30469">
    <property type="entry name" value="MULTIDRUG RESISTANCE PROTEIN MDTA"/>
    <property type="match status" value="1"/>
</dbReference>
<dbReference type="NCBIfam" id="TIGR01730">
    <property type="entry name" value="RND_mfp"/>
    <property type="match status" value="1"/>
</dbReference>
<dbReference type="InterPro" id="IPR006143">
    <property type="entry name" value="RND_pump_MFP"/>
</dbReference>
<dbReference type="SUPFAM" id="SSF111369">
    <property type="entry name" value="HlyD-like secretion proteins"/>
    <property type="match status" value="1"/>
</dbReference>
<dbReference type="GO" id="GO:0015562">
    <property type="term" value="F:efflux transmembrane transporter activity"/>
    <property type="evidence" value="ECO:0007669"/>
    <property type="project" value="TreeGrafter"/>
</dbReference>
<evidence type="ECO:0000259" key="2">
    <source>
        <dbReference type="Pfam" id="PF25917"/>
    </source>
</evidence>
<dbReference type="GO" id="GO:1990281">
    <property type="term" value="C:efflux pump complex"/>
    <property type="evidence" value="ECO:0007669"/>
    <property type="project" value="TreeGrafter"/>
</dbReference>
<evidence type="ECO:0000313" key="3">
    <source>
        <dbReference type="EMBL" id="MDR6238933.1"/>
    </source>
</evidence>
<comment type="caution">
    <text evidence="3">The sequence shown here is derived from an EMBL/GenBank/DDBJ whole genome shotgun (WGS) entry which is preliminary data.</text>
</comment>
<dbReference type="Gene3D" id="1.10.287.470">
    <property type="entry name" value="Helix hairpin bin"/>
    <property type="match status" value="1"/>
</dbReference>
<dbReference type="InterPro" id="IPR058625">
    <property type="entry name" value="MdtA-like_BSH"/>
</dbReference>
<keyword evidence="4" id="KW-1185">Reference proteome</keyword>